<evidence type="ECO:0000313" key="2">
    <source>
        <dbReference type="EMBL" id="GGV09059.1"/>
    </source>
</evidence>
<dbReference type="RefSeq" id="WP_107050830.1">
    <property type="nucleotide sequence ID" value="NZ_BMUB01000071.1"/>
</dbReference>
<evidence type="ECO:0000313" key="3">
    <source>
        <dbReference type="Proteomes" id="UP000610124"/>
    </source>
</evidence>
<accession>A0A8H9I1E5</accession>
<organism evidence="2 3">
    <name type="scientific">Kitasatospora aureofaciens</name>
    <name type="common">Streptomyces aureofaciens</name>
    <dbReference type="NCBI Taxonomy" id="1894"/>
    <lineage>
        <taxon>Bacteria</taxon>
        <taxon>Bacillati</taxon>
        <taxon>Actinomycetota</taxon>
        <taxon>Actinomycetes</taxon>
        <taxon>Kitasatosporales</taxon>
        <taxon>Streptomycetaceae</taxon>
        <taxon>Kitasatospora</taxon>
    </lineage>
</organism>
<gene>
    <name evidence="2" type="ORF">GCM10010502_74640</name>
</gene>
<dbReference type="EMBL" id="BMUB01000071">
    <property type="protein sequence ID" value="GGV09059.1"/>
    <property type="molecule type" value="Genomic_DNA"/>
</dbReference>
<name>A0A8H9I1E5_KITAU</name>
<evidence type="ECO:0000256" key="1">
    <source>
        <dbReference type="SAM" id="MobiDB-lite"/>
    </source>
</evidence>
<proteinExistence type="predicted"/>
<dbReference type="Proteomes" id="UP000610124">
    <property type="component" value="Unassembled WGS sequence"/>
</dbReference>
<reference evidence="2" key="2">
    <citation type="submission" date="2020-09" db="EMBL/GenBank/DDBJ databases">
        <authorList>
            <person name="Sun Q."/>
            <person name="Ohkuma M."/>
        </authorList>
    </citation>
    <scope>NUCLEOTIDE SEQUENCE</scope>
    <source>
        <strain evidence="2">JCM 4434</strain>
    </source>
</reference>
<dbReference type="OrthoDB" id="3867913at2"/>
<reference evidence="2" key="1">
    <citation type="journal article" date="2014" name="Int. J. Syst. Evol. Microbiol.">
        <title>Complete genome sequence of Corynebacterium casei LMG S-19264T (=DSM 44701T), isolated from a smear-ripened cheese.</title>
        <authorList>
            <consortium name="US DOE Joint Genome Institute (JGI-PGF)"/>
            <person name="Walter F."/>
            <person name="Albersmeier A."/>
            <person name="Kalinowski J."/>
            <person name="Ruckert C."/>
        </authorList>
    </citation>
    <scope>NUCLEOTIDE SEQUENCE</scope>
    <source>
        <strain evidence="2">JCM 4434</strain>
    </source>
</reference>
<dbReference type="GeneID" id="97490316"/>
<sequence>MATDLNARSQWPIENRLHFVRYTTFAEDASKIPHRPRLSAAPGHTDQRPQPTHHNHQAGAQEDKSKW</sequence>
<protein>
    <submittedName>
        <fullName evidence="2">Uncharacterized protein</fullName>
    </submittedName>
</protein>
<dbReference type="AlphaFoldDB" id="A0A8H9I1E5"/>
<feature type="region of interest" description="Disordered" evidence="1">
    <location>
        <begin position="26"/>
        <end position="67"/>
    </location>
</feature>
<comment type="caution">
    <text evidence="2">The sequence shown here is derived from an EMBL/GenBank/DDBJ whole genome shotgun (WGS) entry which is preliminary data.</text>
</comment>